<dbReference type="EMBL" id="JBHLYR010000059">
    <property type="protein sequence ID" value="MFB9994032.1"/>
    <property type="molecule type" value="Genomic_DNA"/>
</dbReference>
<dbReference type="Proteomes" id="UP001589733">
    <property type="component" value="Unassembled WGS sequence"/>
</dbReference>
<protein>
    <submittedName>
        <fullName evidence="2">Uncharacterized protein</fullName>
    </submittedName>
</protein>
<gene>
    <name evidence="2" type="ORF">ACFFLM_18915</name>
</gene>
<comment type="caution">
    <text evidence="2">The sequence shown here is derived from an EMBL/GenBank/DDBJ whole genome shotgun (WGS) entry which is preliminary data.</text>
</comment>
<feature type="region of interest" description="Disordered" evidence="1">
    <location>
        <begin position="1"/>
        <end position="126"/>
    </location>
</feature>
<reference evidence="2 3" key="1">
    <citation type="submission" date="2024-09" db="EMBL/GenBank/DDBJ databases">
        <authorList>
            <person name="Sun Q."/>
            <person name="Mori K."/>
        </authorList>
    </citation>
    <scope>NUCLEOTIDE SEQUENCE [LARGE SCALE GENOMIC DNA]</scope>
    <source>
        <strain evidence="2 3">JCM 13503</strain>
    </source>
</reference>
<proteinExistence type="predicted"/>
<evidence type="ECO:0000313" key="2">
    <source>
        <dbReference type="EMBL" id="MFB9994032.1"/>
    </source>
</evidence>
<sequence length="126" mass="13211">MTQRDDDQLNDQNAQTDSMSREARQSAETRGEVVDEGTTGELLQDKQSVESILRADVDADSRNANDQPGFDDGRLGGSDYEDRQGAPNNDGDSDLGGAAEGGLGTTRSGGVDGGPVRSHPLSGTDK</sequence>
<accession>A0ABV6B2N6</accession>
<evidence type="ECO:0000313" key="3">
    <source>
        <dbReference type="Proteomes" id="UP001589733"/>
    </source>
</evidence>
<feature type="compositionally biased region" description="Basic and acidic residues" evidence="1">
    <location>
        <begin position="19"/>
        <end position="33"/>
    </location>
</feature>
<keyword evidence="3" id="KW-1185">Reference proteome</keyword>
<feature type="compositionally biased region" description="Basic and acidic residues" evidence="1">
    <location>
        <begin position="43"/>
        <end position="63"/>
    </location>
</feature>
<organism evidence="2 3">
    <name type="scientific">Deinococcus oregonensis</name>
    <dbReference type="NCBI Taxonomy" id="1805970"/>
    <lineage>
        <taxon>Bacteria</taxon>
        <taxon>Thermotogati</taxon>
        <taxon>Deinococcota</taxon>
        <taxon>Deinococci</taxon>
        <taxon>Deinococcales</taxon>
        <taxon>Deinococcaceae</taxon>
        <taxon>Deinococcus</taxon>
    </lineage>
</organism>
<dbReference type="RefSeq" id="WP_380014013.1">
    <property type="nucleotide sequence ID" value="NZ_JBHLYR010000059.1"/>
</dbReference>
<evidence type="ECO:0000256" key="1">
    <source>
        <dbReference type="SAM" id="MobiDB-lite"/>
    </source>
</evidence>
<name>A0ABV6B2N6_9DEIO</name>